<accession>A0ABM9WX50</accession>
<dbReference type="SUPFAM" id="SSF51735">
    <property type="entry name" value="NAD(P)-binding Rossmann-fold domains"/>
    <property type="match status" value="1"/>
</dbReference>
<protein>
    <submittedName>
        <fullName evidence="1">Ornithine cyclodeaminase</fullName>
    </submittedName>
</protein>
<dbReference type="Gene3D" id="3.40.50.720">
    <property type="entry name" value="NAD(P)-binding Rossmann-like Domain"/>
    <property type="match status" value="1"/>
</dbReference>
<gene>
    <name evidence="1" type="ORF">VEx25_1076</name>
</gene>
<dbReference type="Pfam" id="PF02423">
    <property type="entry name" value="OCD_Mu_crystall"/>
    <property type="match status" value="1"/>
</dbReference>
<dbReference type="Gene3D" id="3.30.1780.10">
    <property type="entry name" value="ornithine cyclodeaminase, domain 1"/>
    <property type="match status" value="1"/>
</dbReference>
<dbReference type="PANTHER" id="PTHR13812:SF19">
    <property type="entry name" value="KETIMINE REDUCTASE MU-CRYSTALLIN"/>
    <property type="match status" value="1"/>
</dbReference>
<proteinExistence type="predicted"/>
<evidence type="ECO:0000313" key="2">
    <source>
        <dbReference type="Proteomes" id="UP000242664"/>
    </source>
</evidence>
<dbReference type="Proteomes" id="UP000242664">
    <property type="component" value="Unassembled WGS sequence"/>
</dbReference>
<organism evidence="1 2">
    <name type="scientific">Vibrio antiquarius (strain Ex25)</name>
    <dbReference type="NCBI Taxonomy" id="150340"/>
    <lineage>
        <taxon>Bacteria</taxon>
        <taxon>Pseudomonadati</taxon>
        <taxon>Pseudomonadota</taxon>
        <taxon>Gammaproteobacteria</taxon>
        <taxon>Vibrionales</taxon>
        <taxon>Vibrionaceae</taxon>
        <taxon>Vibrio</taxon>
        <taxon>Vibrio diabolicus subgroup</taxon>
    </lineage>
</organism>
<dbReference type="EMBL" id="DS267813">
    <property type="protein sequence ID" value="EDN57995.1"/>
    <property type="molecule type" value="Genomic_DNA"/>
</dbReference>
<reference evidence="2" key="1">
    <citation type="submission" date="2006-10" db="EMBL/GenBank/DDBJ databases">
        <authorList>
            <person name="Heidelberg J."/>
            <person name="Sebastian Y."/>
        </authorList>
    </citation>
    <scope>NUCLEOTIDE SEQUENCE [LARGE SCALE GENOMIC DNA]</scope>
    <source>
        <strain evidence="2">EX25</strain>
    </source>
</reference>
<dbReference type="NCBIfam" id="NF004793">
    <property type="entry name" value="PRK06141.1"/>
    <property type="match status" value="1"/>
</dbReference>
<dbReference type="PANTHER" id="PTHR13812">
    <property type="entry name" value="KETIMINE REDUCTASE MU-CRYSTALLIN"/>
    <property type="match status" value="1"/>
</dbReference>
<dbReference type="PIRSF" id="PIRSF001439">
    <property type="entry name" value="CryM"/>
    <property type="match status" value="1"/>
</dbReference>
<dbReference type="InterPro" id="IPR036291">
    <property type="entry name" value="NAD(P)-bd_dom_sf"/>
</dbReference>
<dbReference type="InterPro" id="IPR003462">
    <property type="entry name" value="ODC_Mu_crystall"/>
</dbReference>
<keyword evidence="2" id="KW-1185">Reference proteome</keyword>
<evidence type="ECO:0000313" key="1">
    <source>
        <dbReference type="EMBL" id="EDN57995.1"/>
    </source>
</evidence>
<sequence length="325" mass="35858">MMKVIEAQQVAQCLTMKSLIETMREMYSRPATIPQRRVMPLEEGEYEAFALLPAWNQELIAVKAFTYFPHNPEQGKDTLASKLLVFRRNDGEPLALVDGKVLTFWRTAAASALAADYLARPDADRLLICGTGNLAPYFAWAYAAVRPLKQVYIWGRNSDKAEATVDAIVSSSEYQSLPDERRFRVSVVEKVDHVIKHVDIISCITASAEPLFNGADVQPGTHIDLVGNHDLDKRECDSEAVQRAQVYVDSRINVLAEAGDLLIPIQEGVFTSDDIKGELPQLCAQQISGRQNDEVITLYKSVGSALADLAAVKAVLLENGIDSHA</sequence>
<dbReference type="InterPro" id="IPR023401">
    <property type="entry name" value="ODC_N"/>
</dbReference>
<name>A0ABM9WX50_VIBAE</name>